<dbReference type="OrthoDB" id="6039950at2759"/>
<keyword evidence="4 8" id="KW-0732">Signal</keyword>
<dbReference type="InterPro" id="IPR016286">
    <property type="entry name" value="FUC_metazoa-typ"/>
</dbReference>
<dbReference type="Pfam" id="PF01120">
    <property type="entry name" value="Alpha_L_fucos"/>
    <property type="match status" value="1"/>
</dbReference>
<evidence type="ECO:0000256" key="3">
    <source>
        <dbReference type="ARBA" id="ARBA00012662"/>
    </source>
</evidence>
<protein>
    <recommendedName>
        <fullName evidence="3">alpha-L-fucosidase</fullName>
        <ecNumber evidence="3">3.2.1.51</ecNumber>
    </recommendedName>
</protein>
<accession>A0A443SSC0</accession>
<evidence type="ECO:0000259" key="9">
    <source>
        <dbReference type="Pfam" id="PF01120"/>
    </source>
</evidence>
<dbReference type="GO" id="GO:0016139">
    <property type="term" value="P:glycoside catabolic process"/>
    <property type="evidence" value="ECO:0007669"/>
    <property type="project" value="TreeGrafter"/>
</dbReference>
<reference evidence="10 11" key="1">
    <citation type="journal article" date="2018" name="Gigascience">
        <title>Genomes of trombidid mites reveal novel predicted allergens and laterally-transferred genes associated with secondary metabolism.</title>
        <authorList>
            <person name="Dong X."/>
            <person name="Chaisiri K."/>
            <person name="Xia D."/>
            <person name="Armstrong S.D."/>
            <person name="Fang Y."/>
            <person name="Donnelly M.J."/>
            <person name="Kadowaki T."/>
            <person name="McGarry J.W."/>
            <person name="Darby A.C."/>
            <person name="Makepeace B.L."/>
        </authorList>
    </citation>
    <scope>NUCLEOTIDE SEQUENCE [LARGE SCALE GENOMIC DNA]</scope>
    <source>
        <strain evidence="10">UoL-UT</strain>
    </source>
</reference>
<comment type="similarity">
    <text evidence="2">Belongs to the glycosyl hydrolase 29 family.</text>
</comment>
<comment type="function">
    <text evidence="1">Alpha-L-fucosidase is responsible for hydrolyzing the alpha-1,6-linked fucose joined to the reducing-end N-acetylglucosamine of the carbohydrate moieties of glycoproteins.</text>
</comment>
<keyword evidence="7" id="KW-0472">Membrane</keyword>
<dbReference type="EC" id="3.2.1.51" evidence="3"/>
<dbReference type="GO" id="GO:0006004">
    <property type="term" value="P:fucose metabolic process"/>
    <property type="evidence" value="ECO:0007669"/>
    <property type="project" value="InterPro"/>
</dbReference>
<keyword evidence="7" id="KW-1133">Transmembrane helix</keyword>
<keyword evidence="7" id="KW-0812">Transmembrane</keyword>
<evidence type="ECO:0000256" key="4">
    <source>
        <dbReference type="ARBA" id="ARBA00022729"/>
    </source>
</evidence>
<feature type="signal peptide" evidence="8">
    <location>
        <begin position="1"/>
        <end position="25"/>
    </location>
</feature>
<keyword evidence="5" id="KW-0378">Hydrolase</keyword>
<dbReference type="Gene3D" id="3.20.20.80">
    <property type="entry name" value="Glycosidases"/>
    <property type="match status" value="1"/>
</dbReference>
<feature type="chain" id="PRO_5019062076" description="alpha-L-fucosidase" evidence="8">
    <location>
        <begin position="26"/>
        <end position="138"/>
    </location>
</feature>
<dbReference type="GO" id="GO:0004560">
    <property type="term" value="F:alpha-L-fucosidase activity"/>
    <property type="evidence" value="ECO:0007669"/>
    <property type="project" value="UniProtKB-EC"/>
</dbReference>
<evidence type="ECO:0000256" key="1">
    <source>
        <dbReference type="ARBA" id="ARBA00004071"/>
    </source>
</evidence>
<dbReference type="STRING" id="299467.A0A443SSC0"/>
<dbReference type="InterPro" id="IPR017853">
    <property type="entry name" value="GH"/>
</dbReference>
<dbReference type="EMBL" id="NCKV01000512">
    <property type="protein sequence ID" value="RWS30414.1"/>
    <property type="molecule type" value="Genomic_DNA"/>
</dbReference>
<dbReference type="GO" id="GO:0005764">
    <property type="term" value="C:lysosome"/>
    <property type="evidence" value="ECO:0007669"/>
    <property type="project" value="TreeGrafter"/>
</dbReference>
<dbReference type="PANTHER" id="PTHR10030:SF37">
    <property type="entry name" value="ALPHA-L-FUCOSIDASE-RELATED"/>
    <property type="match status" value="1"/>
</dbReference>
<gene>
    <name evidence="10" type="ORF">B4U80_06882</name>
</gene>
<evidence type="ECO:0000256" key="8">
    <source>
        <dbReference type="SAM" id="SignalP"/>
    </source>
</evidence>
<evidence type="ECO:0000256" key="2">
    <source>
        <dbReference type="ARBA" id="ARBA00007951"/>
    </source>
</evidence>
<dbReference type="InterPro" id="IPR057739">
    <property type="entry name" value="Glyco_hydro_29_N"/>
</dbReference>
<evidence type="ECO:0000313" key="11">
    <source>
        <dbReference type="Proteomes" id="UP000288716"/>
    </source>
</evidence>
<feature type="transmembrane region" description="Helical" evidence="7">
    <location>
        <begin position="49"/>
        <end position="73"/>
    </location>
</feature>
<name>A0A443SSC0_9ACAR</name>
<dbReference type="InterPro" id="IPR000933">
    <property type="entry name" value="Glyco_hydro_29"/>
</dbReference>
<dbReference type="AlphaFoldDB" id="A0A443SSC0"/>
<sequence length="138" mass="16263">MKTLSLRFVVVFYLVCALYTHIASGSGPYKPTWESLDARPLPQWYDDSKIGIFIHWGVFSVPSFGSEWFWYYWKTSKSPNIVKFMERNYKPNFTYAEFAPHFTAELYDPKHWAQLFKKSGAKYVVLTSKHHEGYINIS</sequence>
<proteinExistence type="inferred from homology"/>
<evidence type="ECO:0000256" key="5">
    <source>
        <dbReference type="ARBA" id="ARBA00022801"/>
    </source>
</evidence>
<comment type="caution">
    <text evidence="10">The sequence shown here is derived from an EMBL/GenBank/DDBJ whole genome shotgun (WGS) entry which is preliminary data.</text>
</comment>
<dbReference type="PRINTS" id="PR00741">
    <property type="entry name" value="GLHYDRLASE29"/>
</dbReference>
<evidence type="ECO:0000313" key="10">
    <source>
        <dbReference type="EMBL" id="RWS30414.1"/>
    </source>
</evidence>
<dbReference type="PANTHER" id="PTHR10030">
    <property type="entry name" value="ALPHA-L-FUCOSIDASE"/>
    <property type="match status" value="1"/>
</dbReference>
<keyword evidence="11" id="KW-1185">Reference proteome</keyword>
<keyword evidence="6" id="KW-0326">Glycosidase</keyword>
<evidence type="ECO:0000256" key="7">
    <source>
        <dbReference type="SAM" id="Phobius"/>
    </source>
</evidence>
<dbReference type="Proteomes" id="UP000288716">
    <property type="component" value="Unassembled WGS sequence"/>
</dbReference>
<dbReference type="SUPFAM" id="SSF51445">
    <property type="entry name" value="(Trans)glycosidases"/>
    <property type="match status" value="1"/>
</dbReference>
<dbReference type="SMART" id="SM00812">
    <property type="entry name" value="Alpha_L_fucos"/>
    <property type="match status" value="1"/>
</dbReference>
<organism evidence="10 11">
    <name type="scientific">Leptotrombidium deliense</name>
    <dbReference type="NCBI Taxonomy" id="299467"/>
    <lineage>
        <taxon>Eukaryota</taxon>
        <taxon>Metazoa</taxon>
        <taxon>Ecdysozoa</taxon>
        <taxon>Arthropoda</taxon>
        <taxon>Chelicerata</taxon>
        <taxon>Arachnida</taxon>
        <taxon>Acari</taxon>
        <taxon>Acariformes</taxon>
        <taxon>Trombidiformes</taxon>
        <taxon>Prostigmata</taxon>
        <taxon>Anystina</taxon>
        <taxon>Parasitengona</taxon>
        <taxon>Trombiculoidea</taxon>
        <taxon>Trombiculidae</taxon>
        <taxon>Leptotrombidium</taxon>
    </lineage>
</organism>
<evidence type="ECO:0000256" key="6">
    <source>
        <dbReference type="ARBA" id="ARBA00023295"/>
    </source>
</evidence>
<dbReference type="VEuPathDB" id="VectorBase:LDEU001624"/>
<feature type="domain" description="Glycoside hydrolase family 29 N-terminal" evidence="9">
    <location>
        <begin position="21"/>
        <end position="135"/>
    </location>
</feature>